<dbReference type="EMBL" id="LAZR01032110">
    <property type="protein sequence ID" value="KKL51838.1"/>
    <property type="molecule type" value="Genomic_DNA"/>
</dbReference>
<evidence type="ECO:0000313" key="1">
    <source>
        <dbReference type="EMBL" id="KKL51838.1"/>
    </source>
</evidence>
<dbReference type="AlphaFoldDB" id="A0A0F9CR48"/>
<reference evidence="1" key="1">
    <citation type="journal article" date="2015" name="Nature">
        <title>Complex archaea that bridge the gap between prokaryotes and eukaryotes.</title>
        <authorList>
            <person name="Spang A."/>
            <person name="Saw J.H."/>
            <person name="Jorgensen S.L."/>
            <person name="Zaremba-Niedzwiedzka K."/>
            <person name="Martijn J."/>
            <person name="Lind A.E."/>
            <person name="van Eijk R."/>
            <person name="Schleper C."/>
            <person name="Guy L."/>
            <person name="Ettema T.J."/>
        </authorList>
    </citation>
    <scope>NUCLEOTIDE SEQUENCE</scope>
</reference>
<gene>
    <name evidence="1" type="ORF">LCGC14_2291490</name>
</gene>
<organism evidence="1">
    <name type="scientific">marine sediment metagenome</name>
    <dbReference type="NCBI Taxonomy" id="412755"/>
    <lineage>
        <taxon>unclassified sequences</taxon>
        <taxon>metagenomes</taxon>
        <taxon>ecological metagenomes</taxon>
    </lineage>
</organism>
<name>A0A0F9CR48_9ZZZZ</name>
<protein>
    <submittedName>
        <fullName evidence="1">Uncharacterized protein</fullName>
    </submittedName>
</protein>
<sequence>MTGKCEIYRKENGLEYVDFNPPYTEFSRFLYSEEHIIKTLKSALELRKDQILDKELIIKEFKRLIGI</sequence>
<proteinExistence type="predicted"/>
<accession>A0A0F9CR48</accession>
<comment type="caution">
    <text evidence="1">The sequence shown here is derived from an EMBL/GenBank/DDBJ whole genome shotgun (WGS) entry which is preliminary data.</text>
</comment>